<organism evidence="3 4">
    <name type="scientific">Haloferula helveola</name>
    <dbReference type="NCBI Taxonomy" id="490095"/>
    <lineage>
        <taxon>Bacteria</taxon>
        <taxon>Pseudomonadati</taxon>
        <taxon>Verrucomicrobiota</taxon>
        <taxon>Verrucomicrobiia</taxon>
        <taxon>Verrucomicrobiales</taxon>
        <taxon>Verrucomicrobiaceae</taxon>
        <taxon>Haloferula</taxon>
    </lineage>
</organism>
<keyword evidence="1" id="KW-0732">Signal</keyword>
<dbReference type="SUPFAM" id="SSF50998">
    <property type="entry name" value="Quinoprotein alcohol dehydrogenase-like"/>
    <property type="match status" value="1"/>
</dbReference>
<dbReference type="Gene3D" id="2.130.10.10">
    <property type="entry name" value="YVTN repeat-like/Quinoprotein amine dehydrogenase"/>
    <property type="match status" value="2"/>
</dbReference>
<evidence type="ECO:0000256" key="1">
    <source>
        <dbReference type="SAM" id="SignalP"/>
    </source>
</evidence>
<dbReference type="Proteomes" id="UP001374893">
    <property type="component" value="Chromosome"/>
</dbReference>
<keyword evidence="4" id="KW-1185">Reference proteome</keyword>
<gene>
    <name evidence="3" type="ORF">HAHE_08010</name>
</gene>
<feature type="chain" id="PRO_5046607982" description="Pyrrolo-quinoline quinone repeat domain-containing protein" evidence="1">
    <location>
        <begin position="29"/>
        <end position="426"/>
    </location>
</feature>
<proteinExistence type="predicted"/>
<feature type="domain" description="Pyrrolo-quinoline quinone repeat" evidence="2">
    <location>
        <begin position="188"/>
        <end position="385"/>
    </location>
</feature>
<dbReference type="PANTHER" id="PTHR34512">
    <property type="entry name" value="CELL SURFACE PROTEIN"/>
    <property type="match status" value="1"/>
</dbReference>
<dbReference type="EMBL" id="AP024702">
    <property type="protein sequence ID" value="BCX46893.1"/>
    <property type="molecule type" value="Genomic_DNA"/>
</dbReference>
<name>A0ABM7R7S9_9BACT</name>
<sequence length="426" mass="46275">MTGMRTIRHASALAAAALVLPSLSPLLAEDWPSWRGPAHTGSRAGENYPTELSDEKVAWKIALPGKGASSPVVWKDRIFLTAPADGVDAALAFDLDGKEVWKTVFGPESKAKHMKLGTSSNASPVTDGTGVFVYFKSGTFAGLEMDGAVRWKRNLVEEFGPQELYWDQGSSPVIIGDLVILSRLHGGDSWVAGFDKTSGEIRWKQERNLDAPAENDHGYSTPIPFRHGDKDALLVWGADQLTAYAADDGALLWSCGGFNPKETKLWPPIATPVIAGDIVVVPVGRDDRKQASTHAVRLGGKGDVTATHRAWERDDFGVFVSSPIEYEGRVYLLRHKGELVCLDPKTGEPFWSAQLPRSAVPYYASPVIAGGILYAPREDGVVFSARIGESFELLAEHDMGEQILATPVPFDGKLLIRTSEHLMCVK</sequence>
<feature type="signal peptide" evidence="1">
    <location>
        <begin position="1"/>
        <end position="28"/>
    </location>
</feature>
<evidence type="ECO:0000259" key="2">
    <source>
        <dbReference type="Pfam" id="PF13360"/>
    </source>
</evidence>
<protein>
    <recommendedName>
        <fullName evidence="2">Pyrrolo-quinoline quinone repeat domain-containing protein</fullName>
    </recommendedName>
</protein>
<dbReference type="Pfam" id="PF13360">
    <property type="entry name" value="PQQ_2"/>
    <property type="match status" value="2"/>
</dbReference>
<feature type="domain" description="Pyrrolo-quinoline quinone repeat" evidence="2">
    <location>
        <begin position="42"/>
        <end position="183"/>
    </location>
</feature>
<evidence type="ECO:0000313" key="3">
    <source>
        <dbReference type="EMBL" id="BCX46893.1"/>
    </source>
</evidence>
<evidence type="ECO:0000313" key="4">
    <source>
        <dbReference type="Proteomes" id="UP001374893"/>
    </source>
</evidence>
<accession>A0ABM7R7S9</accession>
<dbReference type="InterPro" id="IPR011047">
    <property type="entry name" value="Quinoprotein_ADH-like_sf"/>
</dbReference>
<dbReference type="InterPro" id="IPR015943">
    <property type="entry name" value="WD40/YVTN_repeat-like_dom_sf"/>
</dbReference>
<reference evidence="3 4" key="1">
    <citation type="submission" date="2021-06" db="EMBL/GenBank/DDBJ databases">
        <title>Complete genome of Haloferula helveola possessing various polysaccharide degrading enzymes.</title>
        <authorList>
            <person name="Takami H."/>
            <person name="Huang C."/>
            <person name="Hamasaki K."/>
        </authorList>
    </citation>
    <scope>NUCLEOTIDE SEQUENCE [LARGE SCALE GENOMIC DNA]</scope>
    <source>
        <strain evidence="3 4">CN-1</strain>
    </source>
</reference>
<dbReference type="InterPro" id="IPR002372">
    <property type="entry name" value="PQQ_rpt_dom"/>
</dbReference>
<dbReference type="PANTHER" id="PTHR34512:SF30">
    <property type="entry name" value="OUTER MEMBRANE PROTEIN ASSEMBLY FACTOR BAMB"/>
    <property type="match status" value="1"/>
</dbReference>